<feature type="region of interest" description="Disordered" evidence="1">
    <location>
        <begin position="289"/>
        <end position="320"/>
    </location>
</feature>
<gene>
    <name evidence="2" type="ORF">CKAH01_15159</name>
</gene>
<dbReference type="AlphaFoldDB" id="A0AAD9YKI5"/>
<proteinExistence type="predicted"/>
<organism evidence="2 3">
    <name type="scientific">Colletotrichum kahawae</name>
    <name type="common">Coffee berry disease fungus</name>
    <dbReference type="NCBI Taxonomy" id="34407"/>
    <lineage>
        <taxon>Eukaryota</taxon>
        <taxon>Fungi</taxon>
        <taxon>Dikarya</taxon>
        <taxon>Ascomycota</taxon>
        <taxon>Pezizomycotina</taxon>
        <taxon>Sordariomycetes</taxon>
        <taxon>Hypocreomycetidae</taxon>
        <taxon>Glomerellales</taxon>
        <taxon>Glomerellaceae</taxon>
        <taxon>Colletotrichum</taxon>
        <taxon>Colletotrichum gloeosporioides species complex</taxon>
    </lineage>
</organism>
<dbReference type="EMBL" id="VYYT01000110">
    <property type="protein sequence ID" value="KAK2769540.1"/>
    <property type="molecule type" value="Genomic_DNA"/>
</dbReference>
<evidence type="ECO:0000256" key="1">
    <source>
        <dbReference type="SAM" id="MobiDB-lite"/>
    </source>
</evidence>
<reference evidence="2" key="1">
    <citation type="submission" date="2023-02" db="EMBL/GenBank/DDBJ databases">
        <title>Colletotrichum kahawae CIFC_Que2 genome sequencing and assembly.</title>
        <authorList>
            <person name="Baroncelli R."/>
        </authorList>
    </citation>
    <scope>NUCLEOTIDE SEQUENCE</scope>
    <source>
        <strain evidence="2">CIFC_Que2</strain>
    </source>
</reference>
<evidence type="ECO:0000313" key="3">
    <source>
        <dbReference type="Proteomes" id="UP001281614"/>
    </source>
</evidence>
<keyword evidence="3" id="KW-1185">Reference proteome</keyword>
<accession>A0AAD9YKI5</accession>
<evidence type="ECO:0000313" key="2">
    <source>
        <dbReference type="EMBL" id="KAK2769540.1"/>
    </source>
</evidence>
<dbReference type="Proteomes" id="UP001281614">
    <property type="component" value="Unassembled WGS sequence"/>
</dbReference>
<sequence>MKLHVHFAQALLAIPHKESKEVIWYATREESSRPLIWKRVQVEVIWLAFRPNLLGHSETEDSVIDSLGKWKEHTLSFGEVTRAREAFESYNYEVEEFQMPKSKPLQSLRSKIRASAADIKTTPNLNTLLIIWYYGHGGLSANRGNDLSLCSHRKGGTRMRWSDVTKAILNVRTDVLTILDCCHAGASVISEDILQPFIASNKEYVKWGLTGSGFENFSWSGHTNALAYAIADILDRHLDTMDLDTERLHRQATFRAVATYIREFPLTSTPGLLRMISGRPGPIMLHPLPNTLAPRGTKRSRPFSSTDSVDEPPKTRARAS</sequence>
<comment type="caution">
    <text evidence="2">The sequence shown here is derived from an EMBL/GenBank/DDBJ whole genome shotgun (WGS) entry which is preliminary data.</text>
</comment>
<name>A0AAD9YKI5_COLKA</name>
<protein>
    <submittedName>
        <fullName evidence="2">Peptidase s8</fullName>
    </submittedName>
</protein>